<evidence type="ECO:0000313" key="5">
    <source>
        <dbReference type="EMBL" id="MFB9052832.1"/>
    </source>
</evidence>
<dbReference type="Pfam" id="PF13193">
    <property type="entry name" value="AMP-binding_C"/>
    <property type="match status" value="1"/>
</dbReference>
<dbReference type="RefSeq" id="WP_382382008.1">
    <property type="nucleotide sequence ID" value="NZ_JBHMEZ010000003.1"/>
</dbReference>
<proteinExistence type="inferred from homology"/>
<evidence type="ECO:0000256" key="1">
    <source>
        <dbReference type="ARBA" id="ARBA00006432"/>
    </source>
</evidence>
<evidence type="ECO:0000259" key="3">
    <source>
        <dbReference type="Pfam" id="PF00501"/>
    </source>
</evidence>
<dbReference type="PANTHER" id="PTHR43201:SF5">
    <property type="entry name" value="MEDIUM-CHAIN ACYL-COA LIGASE ACSF2, MITOCHONDRIAL"/>
    <property type="match status" value="1"/>
</dbReference>
<accession>A0ABV5F065</accession>
<comment type="caution">
    <text evidence="5">The sequence shown here is derived from an EMBL/GenBank/DDBJ whole genome shotgun (WGS) entry which is preliminary data.</text>
</comment>
<evidence type="ECO:0000259" key="4">
    <source>
        <dbReference type="Pfam" id="PF13193"/>
    </source>
</evidence>
<dbReference type="PROSITE" id="PS00455">
    <property type="entry name" value="AMP_BINDING"/>
    <property type="match status" value="1"/>
</dbReference>
<dbReference type="InterPro" id="IPR042099">
    <property type="entry name" value="ANL_N_sf"/>
</dbReference>
<name>A0ABV5F065_9FLAO</name>
<feature type="domain" description="AMP-binding enzyme C-terminal" evidence="4">
    <location>
        <begin position="401"/>
        <end position="477"/>
    </location>
</feature>
<organism evidence="5 6">
    <name type="scientific">Formosa undariae</name>
    <dbReference type="NCBI Taxonomy" id="1325436"/>
    <lineage>
        <taxon>Bacteria</taxon>
        <taxon>Pseudomonadati</taxon>
        <taxon>Bacteroidota</taxon>
        <taxon>Flavobacteriia</taxon>
        <taxon>Flavobacteriales</taxon>
        <taxon>Flavobacteriaceae</taxon>
        <taxon>Formosa</taxon>
    </lineage>
</organism>
<protein>
    <submittedName>
        <fullName evidence="5">Class I adenylate-forming enzyme family protein</fullName>
    </submittedName>
</protein>
<dbReference type="InterPro" id="IPR025110">
    <property type="entry name" value="AMP-bd_C"/>
</dbReference>
<sequence length="484" mass="54394">MTRFVSLEEKIYNWALKTPDKTALIHNKNTVSYNLLWEHICHTKSFLEAQFALKKNDSVLLAANKNVHFIYAYFAIHLIGAKVLPLDEQIQTEHLKFITDRISPKLILGLELDHEPRCYGFEIFNDVTVEHVDSAINFPDRDAVADILFTTGTTGIPKGVMLSHGNIASSAKHINTFIKNNEQDVELLALPISHSFGLGRIKCTLSSGGTLVLLGSMVNIKRLFRTFEDHKISGFGMVPASWQYLKKMSGTRLADFAKQLHYIELGSAPMSLSDKLELMKLFPTTRICMHYGLTEASRSTFIEFHSDATYLETIGIASPNVDIIIADEFGHTQADGVEGEICIKGDHVTIGYINQPKAAFFFNDYFRTGDIGHRDQQGYITLKGRFKEIINVGGKKLSPVEVESKIEEFDPLLESACIGVADPEGILGEIVKVCIVKNNSRNDFNDINMYLKTKLDAYKVPVIYEWIAEIPKTKSGKIQRQKLK</sequence>
<dbReference type="PANTHER" id="PTHR43201">
    <property type="entry name" value="ACYL-COA SYNTHETASE"/>
    <property type="match status" value="1"/>
</dbReference>
<evidence type="ECO:0000313" key="6">
    <source>
        <dbReference type="Proteomes" id="UP001589605"/>
    </source>
</evidence>
<comment type="similarity">
    <text evidence="1">Belongs to the ATP-dependent AMP-binding enzyme family.</text>
</comment>
<dbReference type="Gene3D" id="3.40.50.12780">
    <property type="entry name" value="N-terminal domain of ligase-like"/>
    <property type="match status" value="1"/>
</dbReference>
<dbReference type="InterPro" id="IPR000873">
    <property type="entry name" value="AMP-dep_synth/lig_dom"/>
</dbReference>
<reference evidence="5 6" key="1">
    <citation type="submission" date="2024-09" db="EMBL/GenBank/DDBJ databases">
        <authorList>
            <person name="Sun Q."/>
            <person name="Mori K."/>
        </authorList>
    </citation>
    <scope>NUCLEOTIDE SEQUENCE [LARGE SCALE GENOMIC DNA]</scope>
    <source>
        <strain evidence="5 6">CECT 8286</strain>
    </source>
</reference>
<dbReference type="CDD" id="cd04433">
    <property type="entry name" value="AFD_class_I"/>
    <property type="match status" value="1"/>
</dbReference>
<gene>
    <name evidence="5" type="ORF">ACFFVB_07030</name>
</gene>
<dbReference type="Gene3D" id="3.30.300.30">
    <property type="match status" value="1"/>
</dbReference>
<dbReference type="SUPFAM" id="SSF56801">
    <property type="entry name" value="Acetyl-CoA synthetase-like"/>
    <property type="match status" value="1"/>
</dbReference>
<dbReference type="Proteomes" id="UP001589605">
    <property type="component" value="Unassembled WGS sequence"/>
</dbReference>
<keyword evidence="2" id="KW-0436">Ligase</keyword>
<dbReference type="InterPro" id="IPR020845">
    <property type="entry name" value="AMP-binding_CS"/>
</dbReference>
<dbReference type="EMBL" id="JBHMEZ010000003">
    <property type="protein sequence ID" value="MFB9052832.1"/>
    <property type="molecule type" value="Genomic_DNA"/>
</dbReference>
<keyword evidence="6" id="KW-1185">Reference proteome</keyword>
<dbReference type="InterPro" id="IPR045851">
    <property type="entry name" value="AMP-bd_C_sf"/>
</dbReference>
<feature type="domain" description="AMP-dependent synthetase/ligase" evidence="3">
    <location>
        <begin position="13"/>
        <end position="352"/>
    </location>
</feature>
<dbReference type="Pfam" id="PF00501">
    <property type="entry name" value="AMP-binding"/>
    <property type="match status" value="1"/>
</dbReference>
<evidence type="ECO:0000256" key="2">
    <source>
        <dbReference type="ARBA" id="ARBA00022598"/>
    </source>
</evidence>